<gene>
    <name evidence="2" type="ORF">OSTQU699_LOCUS286</name>
</gene>
<name>A0A8S1IMU7_9CHLO</name>
<organism evidence="2 3">
    <name type="scientific">Ostreobium quekettii</name>
    <dbReference type="NCBI Taxonomy" id="121088"/>
    <lineage>
        <taxon>Eukaryota</taxon>
        <taxon>Viridiplantae</taxon>
        <taxon>Chlorophyta</taxon>
        <taxon>core chlorophytes</taxon>
        <taxon>Ulvophyceae</taxon>
        <taxon>TCBD clade</taxon>
        <taxon>Bryopsidales</taxon>
        <taxon>Ostreobineae</taxon>
        <taxon>Ostreobiaceae</taxon>
        <taxon>Ostreobium</taxon>
    </lineage>
</organism>
<comment type="caution">
    <text evidence="2">The sequence shown here is derived from an EMBL/GenBank/DDBJ whole genome shotgun (WGS) entry which is preliminary data.</text>
</comment>
<protein>
    <submittedName>
        <fullName evidence="2">Uncharacterized protein</fullName>
    </submittedName>
</protein>
<sequence>MDAVASHQRLDSQKGLRLCPENRSASVGLEEKNSLLGMQEKRGDAGAGLVGWRRGVKRSVKRMGGQPKLVVIEMGRSVGNKARSLSGRLVRMVKSAVRKDRSDTNSLLPPGQYH</sequence>
<accession>A0A8S1IMU7</accession>
<feature type="region of interest" description="Disordered" evidence="1">
    <location>
        <begin position="95"/>
        <end position="114"/>
    </location>
</feature>
<evidence type="ECO:0000256" key="1">
    <source>
        <dbReference type="SAM" id="MobiDB-lite"/>
    </source>
</evidence>
<evidence type="ECO:0000313" key="2">
    <source>
        <dbReference type="EMBL" id="CAD7694925.1"/>
    </source>
</evidence>
<proteinExistence type="predicted"/>
<dbReference type="Proteomes" id="UP000708148">
    <property type="component" value="Unassembled WGS sequence"/>
</dbReference>
<dbReference type="EMBL" id="CAJHUC010000283">
    <property type="protein sequence ID" value="CAD7694925.1"/>
    <property type="molecule type" value="Genomic_DNA"/>
</dbReference>
<keyword evidence="3" id="KW-1185">Reference proteome</keyword>
<evidence type="ECO:0000313" key="3">
    <source>
        <dbReference type="Proteomes" id="UP000708148"/>
    </source>
</evidence>
<dbReference type="AlphaFoldDB" id="A0A8S1IMU7"/>
<reference evidence="2" key="1">
    <citation type="submission" date="2020-12" db="EMBL/GenBank/DDBJ databases">
        <authorList>
            <person name="Iha C."/>
        </authorList>
    </citation>
    <scope>NUCLEOTIDE SEQUENCE</scope>
</reference>